<dbReference type="Pfam" id="PF00156">
    <property type="entry name" value="Pribosyltran"/>
    <property type="match status" value="1"/>
</dbReference>
<evidence type="ECO:0000313" key="4">
    <source>
        <dbReference type="EMBL" id="MEL1265872.1"/>
    </source>
</evidence>
<dbReference type="PANTHER" id="PTHR47505:SF1">
    <property type="entry name" value="DNA UTILIZATION PROTEIN YHGH"/>
    <property type="match status" value="1"/>
</dbReference>
<dbReference type="InterPro" id="IPR044005">
    <property type="entry name" value="DZR_2"/>
</dbReference>
<dbReference type="Proteomes" id="UP001459204">
    <property type="component" value="Unassembled WGS sequence"/>
</dbReference>
<dbReference type="InterPro" id="IPR029057">
    <property type="entry name" value="PRTase-like"/>
</dbReference>
<evidence type="ECO:0000256" key="1">
    <source>
        <dbReference type="ARBA" id="ARBA00008007"/>
    </source>
</evidence>
<reference evidence="4 5" key="1">
    <citation type="submission" date="2024-04" db="EMBL/GenBank/DDBJ databases">
        <title>Draft genome sequence of Pseudoxanthomonas putridarboris WD12.</title>
        <authorList>
            <person name="Oh J."/>
        </authorList>
    </citation>
    <scope>NUCLEOTIDE SEQUENCE [LARGE SCALE GENOMIC DNA]</scope>
    <source>
        <strain evidence="4 5">WD12</strain>
    </source>
</reference>
<dbReference type="SUPFAM" id="SSF53271">
    <property type="entry name" value="PRTase-like"/>
    <property type="match status" value="1"/>
</dbReference>
<dbReference type="InterPro" id="IPR051910">
    <property type="entry name" value="ComF/GntX_DNA_util-trans"/>
</dbReference>
<dbReference type="EMBL" id="JBBWWT010000009">
    <property type="protein sequence ID" value="MEL1265872.1"/>
    <property type="molecule type" value="Genomic_DNA"/>
</dbReference>
<evidence type="ECO:0000259" key="3">
    <source>
        <dbReference type="Pfam" id="PF18912"/>
    </source>
</evidence>
<gene>
    <name evidence="4" type="ORF">AAD027_16065</name>
</gene>
<dbReference type="CDD" id="cd06223">
    <property type="entry name" value="PRTases_typeI"/>
    <property type="match status" value="1"/>
</dbReference>
<evidence type="ECO:0000313" key="5">
    <source>
        <dbReference type="Proteomes" id="UP001459204"/>
    </source>
</evidence>
<protein>
    <submittedName>
        <fullName evidence="4">ComF family protein</fullName>
    </submittedName>
</protein>
<accession>A0ABU9J3P5</accession>
<feature type="domain" description="Phosphoribosyltransferase" evidence="2">
    <location>
        <begin position="140"/>
        <end position="230"/>
    </location>
</feature>
<dbReference type="Gene3D" id="3.40.50.2020">
    <property type="match status" value="1"/>
</dbReference>
<organism evidence="4 5">
    <name type="scientific">Pseudoxanthomonas putridarboris</name>
    <dbReference type="NCBI Taxonomy" id="752605"/>
    <lineage>
        <taxon>Bacteria</taxon>
        <taxon>Pseudomonadati</taxon>
        <taxon>Pseudomonadota</taxon>
        <taxon>Gammaproteobacteria</taxon>
        <taxon>Lysobacterales</taxon>
        <taxon>Lysobacteraceae</taxon>
        <taxon>Pseudoxanthomonas</taxon>
    </lineage>
</organism>
<dbReference type="PANTHER" id="PTHR47505">
    <property type="entry name" value="DNA UTILIZATION PROTEIN YHGH"/>
    <property type="match status" value="1"/>
</dbReference>
<keyword evidence="5" id="KW-1185">Reference proteome</keyword>
<dbReference type="Pfam" id="PF18912">
    <property type="entry name" value="DZR_2"/>
    <property type="match status" value="1"/>
</dbReference>
<feature type="domain" description="Double zinc ribbon" evidence="3">
    <location>
        <begin position="17"/>
        <end position="67"/>
    </location>
</feature>
<name>A0ABU9J3P5_9GAMM</name>
<comment type="caution">
    <text evidence="4">The sequence shown here is derived from an EMBL/GenBank/DDBJ whole genome shotgun (WGS) entry which is preliminary data.</text>
</comment>
<dbReference type="RefSeq" id="WP_341727045.1">
    <property type="nucleotide sequence ID" value="NZ_JBBWWT010000009.1"/>
</dbReference>
<evidence type="ECO:0000259" key="2">
    <source>
        <dbReference type="Pfam" id="PF00156"/>
    </source>
</evidence>
<proteinExistence type="inferred from homology"/>
<comment type="similarity">
    <text evidence="1">Belongs to the ComF/GntX family.</text>
</comment>
<sequence length="234" mass="25636">MDILQVDRWWRRLGRGLLVPRCLLCSERGINGCDLCAKCRDCLPWNRSACPRCGLPLPLPDECGECLVRPPPVAHTVAAFVYGFPLDRLVPRFKFHHDLAAGRLMAQLMAGPLAAAPRPEALVPVPLHAGRLRQRGYDQALELAKPLARSLGLPLRAGLLRRVRATAPQSELDATARQRNMARAFAVEMEYPLPVHVALVDDVMTTGATLHAAAKALKKAGVARVDAWVCARVP</sequence>
<dbReference type="InterPro" id="IPR000836">
    <property type="entry name" value="PRTase_dom"/>
</dbReference>